<evidence type="ECO:0000256" key="4">
    <source>
        <dbReference type="ARBA" id="ARBA00022692"/>
    </source>
</evidence>
<dbReference type="EMBL" id="CAFBLW010000096">
    <property type="protein sequence ID" value="CAB4880425.1"/>
    <property type="molecule type" value="Genomic_DNA"/>
</dbReference>
<feature type="transmembrane region" description="Helical" evidence="7">
    <location>
        <begin position="18"/>
        <end position="39"/>
    </location>
</feature>
<dbReference type="GO" id="GO:0055085">
    <property type="term" value="P:transmembrane transport"/>
    <property type="evidence" value="ECO:0007669"/>
    <property type="project" value="InterPro"/>
</dbReference>
<sequence length="215" mass="23970">MLGLALALLLDRKFRGRAIVRTLLITPFLITPVASALMWKHIMFNPVYGILDGFATQIYQKFGGDSVIAWDFVSQHPLIAIAVPMIWQWTPFMMLIILAGLQSQAPDILEAAAVDGAGPRQIFARMTFPHLRQYIQLAIILGTIYIVQSMDFVFTITQGGPGTDSTIIPYQIYLTMFRKYEYGEAAAAGVIVIALTILLSTFALRLTRDLLESEK</sequence>
<dbReference type="Pfam" id="PF00528">
    <property type="entry name" value="BPD_transp_1"/>
    <property type="match status" value="1"/>
</dbReference>
<evidence type="ECO:0000256" key="3">
    <source>
        <dbReference type="ARBA" id="ARBA00022475"/>
    </source>
</evidence>
<dbReference type="Gene3D" id="1.10.3720.10">
    <property type="entry name" value="MetI-like"/>
    <property type="match status" value="1"/>
</dbReference>
<dbReference type="AlphaFoldDB" id="A0A6J7EGP5"/>
<evidence type="ECO:0000256" key="1">
    <source>
        <dbReference type="ARBA" id="ARBA00004651"/>
    </source>
</evidence>
<dbReference type="CDD" id="cd06261">
    <property type="entry name" value="TM_PBP2"/>
    <property type="match status" value="1"/>
</dbReference>
<protein>
    <submittedName>
        <fullName evidence="9">Unannotated protein</fullName>
    </submittedName>
</protein>
<evidence type="ECO:0000313" key="9">
    <source>
        <dbReference type="EMBL" id="CAB4880425.1"/>
    </source>
</evidence>
<feature type="transmembrane region" description="Helical" evidence="7">
    <location>
        <begin position="78"/>
        <end position="101"/>
    </location>
</feature>
<feature type="domain" description="ABC transmembrane type-1" evidence="8">
    <location>
        <begin position="1"/>
        <end position="203"/>
    </location>
</feature>
<dbReference type="InterPro" id="IPR035906">
    <property type="entry name" value="MetI-like_sf"/>
</dbReference>
<keyword evidence="6 7" id="KW-0472">Membrane</keyword>
<feature type="transmembrane region" description="Helical" evidence="7">
    <location>
        <begin position="185"/>
        <end position="206"/>
    </location>
</feature>
<comment type="subcellular location">
    <subcellularLocation>
        <location evidence="1">Cell membrane</location>
        <topology evidence="1">Multi-pass membrane protein</topology>
    </subcellularLocation>
</comment>
<reference evidence="9" key="1">
    <citation type="submission" date="2020-05" db="EMBL/GenBank/DDBJ databases">
        <authorList>
            <person name="Chiriac C."/>
            <person name="Salcher M."/>
            <person name="Ghai R."/>
            <person name="Kavagutti S V."/>
        </authorList>
    </citation>
    <scope>NUCLEOTIDE SEQUENCE</scope>
</reference>
<keyword evidence="4 7" id="KW-0812">Transmembrane</keyword>
<dbReference type="PANTHER" id="PTHR43005:SF2">
    <property type="entry name" value="INTEGRAL MEMBRANE SUGAR TRANSPORT PROTEIN"/>
    <property type="match status" value="1"/>
</dbReference>
<name>A0A6J7EGP5_9ZZZZ</name>
<evidence type="ECO:0000256" key="7">
    <source>
        <dbReference type="SAM" id="Phobius"/>
    </source>
</evidence>
<dbReference type="GO" id="GO:0005886">
    <property type="term" value="C:plasma membrane"/>
    <property type="evidence" value="ECO:0007669"/>
    <property type="project" value="UniProtKB-SubCell"/>
</dbReference>
<evidence type="ECO:0000256" key="6">
    <source>
        <dbReference type="ARBA" id="ARBA00023136"/>
    </source>
</evidence>
<accession>A0A6J7EGP5</accession>
<dbReference type="InterPro" id="IPR000515">
    <property type="entry name" value="MetI-like"/>
</dbReference>
<proteinExistence type="predicted"/>
<organism evidence="9">
    <name type="scientific">freshwater metagenome</name>
    <dbReference type="NCBI Taxonomy" id="449393"/>
    <lineage>
        <taxon>unclassified sequences</taxon>
        <taxon>metagenomes</taxon>
        <taxon>ecological metagenomes</taxon>
    </lineage>
</organism>
<keyword evidence="2" id="KW-0813">Transport</keyword>
<keyword evidence="5 7" id="KW-1133">Transmembrane helix</keyword>
<dbReference type="SUPFAM" id="SSF161098">
    <property type="entry name" value="MetI-like"/>
    <property type="match status" value="1"/>
</dbReference>
<keyword evidence="3" id="KW-1003">Cell membrane</keyword>
<gene>
    <name evidence="9" type="ORF">UFOPK3461_00911</name>
</gene>
<dbReference type="PANTHER" id="PTHR43005">
    <property type="entry name" value="BLR7065 PROTEIN"/>
    <property type="match status" value="1"/>
</dbReference>
<feature type="transmembrane region" description="Helical" evidence="7">
    <location>
        <begin position="134"/>
        <end position="156"/>
    </location>
</feature>
<evidence type="ECO:0000259" key="8">
    <source>
        <dbReference type="PROSITE" id="PS50928"/>
    </source>
</evidence>
<dbReference type="PROSITE" id="PS50928">
    <property type="entry name" value="ABC_TM1"/>
    <property type="match status" value="1"/>
</dbReference>
<evidence type="ECO:0000256" key="2">
    <source>
        <dbReference type="ARBA" id="ARBA00022448"/>
    </source>
</evidence>
<evidence type="ECO:0000256" key="5">
    <source>
        <dbReference type="ARBA" id="ARBA00022989"/>
    </source>
</evidence>